<keyword evidence="3" id="KW-1185">Reference proteome</keyword>
<gene>
    <name evidence="2" type="ORF">BATDEDRAFT_17877</name>
</gene>
<sequence>MSFLFKQKTKTPAELVRNIKESLGRLDSGDMKKANEEISKGLVAMKNILYGDGESDPVPELVTQLSSEVINGDILVMLVNNIQCFEFEAKKDVAQIFNNLLKRQLGTRFPTADYIGNKQDILFVLIGGYDNQDISLNCGMVLRECIRHESLAKIVLESQYFWRFFEFVELSTFDVASDAFATFKDLLTRHRMLVAKFLEIKYDEFFLKYTDLLNSNNYVTKRQSLKLLGELLLDRTNYVIMTKYILSPDNLKLMMNLLKEKSKNIQFEAFHVFKVFVANPSKAKPILDILQKNKDKLLVYLSNFHNERSDDEQFNDEKAFLIKQIQDL</sequence>
<dbReference type="EMBL" id="GL882893">
    <property type="protein sequence ID" value="EGF77182.1"/>
    <property type="molecule type" value="Genomic_DNA"/>
</dbReference>
<dbReference type="InParanoid" id="F4PC87"/>
<dbReference type="InterPro" id="IPR016024">
    <property type="entry name" value="ARM-type_fold"/>
</dbReference>
<comment type="similarity">
    <text evidence="1">Belongs to the Mo25 family.</text>
</comment>
<dbReference type="SUPFAM" id="SSF48371">
    <property type="entry name" value="ARM repeat"/>
    <property type="match status" value="1"/>
</dbReference>
<dbReference type="FunCoup" id="F4PC87">
    <property type="interactions" value="187"/>
</dbReference>
<reference evidence="2 3" key="1">
    <citation type="submission" date="2009-12" db="EMBL/GenBank/DDBJ databases">
        <title>The draft genome of Batrachochytrium dendrobatidis.</title>
        <authorList>
            <consortium name="US DOE Joint Genome Institute (JGI-PGF)"/>
            <person name="Kuo A."/>
            <person name="Salamov A."/>
            <person name="Schmutz J."/>
            <person name="Lucas S."/>
            <person name="Pitluck S."/>
            <person name="Rosenblum E."/>
            <person name="Stajich J."/>
            <person name="Eisen M."/>
            <person name="Grigoriev I.V."/>
        </authorList>
    </citation>
    <scope>NUCLEOTIDE SEQUENCE [LARGE SCALE GENOMIC DNA]</scope>
    <source>
        <strain evidence="3">JAM81 / FGSC 10211</strain>
    </source>
</reference>
<evidence type="ECO:0000313" key="2">
    <source>
        <dbReference type="EMBL" id="EGF77182.1"/>
    </source>
</evidence>
<dbReference type="OrthoDB" id="609103at2759"/>
<evidence type="ECO:0008006" key="4">
    <source>
        <dbReference type="Google" id="ProtNLM"/>
    </source>
</evidence>
<dbReference type="OMA" id="AYDHKES"/>
<dbReference type="HOGENOM" id="CLU_035755_0_0_1"/>
<evidence type="ECO:0000256" key="1">
    <source>
        <dbReference type="ARBA" id="ARBA00011012"/>
    </source>
</evidence>
<dbReference type="GeneID" id="18237237"/>
<dbReference type="PANTHER" id="PTHR10182:SF3">
    <property type="entry name" value="PROTEIN MO25"/>
    <property type="match status" value="1"/>
</dbReference>
<accession>F4PC87</accession>
<evidence type="ECO:0000313" key="3">
    <source>
        <dbReference type="Proteomes" id="UP000007241"/>
    </source>
</evidence>
<proteinExistence type="inferred from homology"/>
<dbReference type="InterPro" id="IPR011989">
    <property type="entry name" value="ARM-like"/>
</dbReference>
<organism evidence="2 3">
    <name type="scientific">Batrachochytrium dendrobatidis (strain JAM81 / FGSC 10211)</name>
    <name type="common">Frog chytrid fungus</name>
    <dbReference type="NCBI Taxonomy" id="684364"/>
    <lineage>
        <taxon>Eukaryota</taxon>
        <taxon>Fungi</taxon>
        <taxon>Fungi incertae sedis</taxon>
        <taxon>Chytridiomycota</taxon>
        <taxon>Chytridiomycota incertae sedis</taxon>
        <taxon>Chytridiomycetes</taxon>
        <taxon>Rhizophydiales</taxon>
        <taxon>Rhizophydiales incertae sedis</taxon>
        <taxon>Batrachochytrium</taxon>
    </lineage>
</organism>
<dbReference type="STRING" id="684364.F4PC87"/>
<dbReference type="Proteomes" id="UP000007241">
    <property type="component" value="Unassembled WGS sequence"/>
</dbReference>
<dbReference type="GO" id="GO:0005737">
    <property type="term" value="C:cytoplasm"/>
    <property type="evidence" value="ECO:0007669"/>
    <property type="project" value="UniProtKB-ARBA"/>
</dbReference>
<dbReference type="PANTHER" id="PTHR10182">
    <property type="entry name" value="CALCIUM-BINDING PROTEIN 39-RELATED"/>
    <property type="match status" value="1"/>
</dbReference>
<dbReference type="AlphaFoldDB" id="F4PC87"/>
<dbReference type="InterPro" id="IPR013878">
    <property type="entry name" value="Mo25"/>
</dbReference>
<dbReference type="RefSeq" id="XP_006682142.1">
    <property type="nucleotide sequence ID" value="XM_006682079.1"/>
</dbReference>
<dbReference type="GO" id="GO:0043539">
    <property type="term" value="F:protein serine/threonine kinase activator activity"/>
    <property type="evidence" value="ECO:0000318"/>
    <property type="project" value="GO_Central"/>
</dbReference>
<protein>
    <recommendedName>
        <fullName evidence="4">Mo25-like protein</fullName>
    </recommendedName>
</protein>
<dbReference type="GO" id="GO:0035556">
    <property type="term" value="P:intracellular signal transduction"/>
    <property type="evidence" value="ECO:0000318"/>
    <property type="project" value="GO_Central"/>
</dbReference>
<dbReference type="Pfam" id="PF08569">
    <property type="entry name" value="Mo25"/>
    <property type="match status" value="1"/>
</dbReference>
<dbReference type="FunFam" id="1.25.10.10:FF:000257">
    <property type="entry name" value="Conidiophore development protein hymA"/>
    <property type="match status" value="1"/>
</dbReference>
<dbReference type="Gene3D" id="1.25.10.10">
    <property type="entry name" value="Leucine-rich Repeat Variant"/>
    <property type="match status" value="1"/>
</dbReference>
<name>F4PC87_BATDJ</name>